<evidence type="ECO:0000256" key="1">
    <source>
        <dbReference type="ARBA" id="ARBA00009652"/>
    </source>
</evidence>
<evidence type="ECO:0000256" key="2">
    <source>
        <dbReference type="ARBA" id="ARBA00012787"/>
    </source>
</evidence>
<accession>A0A2G8L297</accession>
<dbReference type="InterPro" id="IPR048742">
    <property type="entry name" value="Pus10_N_euk"/>
</dbReference>
<comment type="similarity">
    <text evidence="1">Belongs to the pseudouridine synthase Pus10 family.</text>
</comment>
<dbReference type="InterPro" id="IPR020103">
    <property type="entry name" value="PsdUridine_synth_cat_dom_sf"/>
</dbReference>
<dbReference type="OrthoDB" id="271937at2759"/>
<evidence type="ECO:0000259" key="9">
    <source>
        <dbReference type="Pfam" id="PF21238"/>
    </source>
</evidence>
<evidence type="ECO:0000256" key="5">
    <source>
        <dbReference type="ARBA" id="ARBA00075270"/>
    </source>
</evidence>
<dbReference type="InterPro" id="IPR039894">
    <property type="entry name" value="Pus10-like"/>
</dbReference>
<dbReference type="PANTHER" id="PTHR21568">
    <property type="entry name" value="TRNA PSEUDOURIDINE SYNTHASE PUS10"/>
    <property type="match status" value="1"/>
</dbReference>
<keyword evidence="11" id="KW-1185">Reference proteome</keyword>
<organism evidence="10 11">
    <name type="scientific">Stichopus japonicus</name>
    <name type="common">Sea cucumber</name>
    <dbReference type="NCBI Taxonomy" id="307972"/>
    <lineage>
        <taxon>Eukaryota</taxon>
        <taxon>Metazoa</taxon>
        <taxon>Echinodermata</taxon>
        <taxon>Eleutherozoa</taxon>
        <taxon>Echinozoa</taxon>
        <taxon>Holothuroidea</taxon>
        <taxon>Aspidochirotacea</taxon>
        <taxon>Aspidochirotida</taxon>
        <taxon>Stichopodidae</taxon>
        <taxon>Apostichopus</taxon>
    </lineage>
</organism>
<dbReference type="Gene3D" id="1.10.10.2050">
    <property type="match status" value="1"/>
</dbReference>
<sequence length="556" mass="63293">MQHTHRANRLSNNQSLAWKGGMDRGIRKVFYNTNGAKDLLSVKPIEKVNLEDDSMRKVLLSALQECHCCPRCQLRFQNIRCQAAYFSPKQENIKEENKGAGLKPNEKENAVADQAKCQTKDLPRLFLLYLRESKGLKLEKFDVVDVKDVFKWVCGPMMSSELKVPFRLKSPFELHMTFHNAGTESEVFDLLSGTSPRKKKRRFFKPKPTKAAPPTKQQVIGQLKEKSSEELKALFSFPPSSPASYSICKMEGLHEPIFIAGRYNKYSRSLSQTPWILEGTRMTTSSVQELICEPMMDFIRATGYNFVASGREDVDVKTLGKGRPFAAEMSCPHKTTVTTEDMRILQNTINNQTTNIAVRDLQIVTREETSKLKEGEQEKTKDYTALVWVAKEVTPEMLETFDKIENLTLQQKTPIRVLHRRPLATREKIVHSLSTTPVDDHHFKLHLCTQAGTYIKEFVHGDFGRTEPNVSTILGTEADILVLDVEAVNLDWPKPSMEKRLKIYQKCVRTVIVSGQRNIFAGYINEFSGLGKWANHPCLNSIHLMTLLKAVYCVGF</sequence>
<dbReference type="Gene3D" id="3.30.70.2510">
    <property type="match status" value="1"/>
</dbReference>
<dbReference type="NCBIfam" id="TIGR01213">
    <property type="entry name" value="pseudo_Pus10arc"/>
    <property type="match status" value="1"/>
</dbReference>
<dbReference type="GO" id="GO:0160148">
    <property type="term" value="F:tRNA pseudouridine(55) synthase activity"/>
    <property type="evidence" value="ECO:0007669"/>
    <property type="project" value="UniProtKB-EC"/>
</dbReference>
<feature type="domain" description="Pus10-like C-terminal" evidence="9">
    <location>
        <begin position="258"/>
        <end position="488"/>
    </location>
</feature>
<comment type="caution">
    <text evidence="10">The sequence shown here is derived from an EMBL/GenBank/DDBJ whole genome shotgun (WGS) entry which is preliminary data.</text>
</comment>
<evidence type="ECO:0000259" key="8">
    <source>
        <dbReference type="Pfam" id="PF21237"/>
    </source>
</evidence>
<evidence type="ECO:0000256" key="6">
    <source>
        <dbReference type="ARBA" id="ARBA00079393"/>
    </source>
</evidence>
<dbReference type="PANTHER" id="PTHR21568:SF0">
    <property type="entry name" value="TRNA PSEUDOURIDINE SYNTHASE PUS10"/>
    <property type="match status" value="1"/>
</dbReference>
<dbReference type="EC" id="5.4.99.25" evidence="2"/>
<dbReference type="InterPro" id="IPR048741">
    <property type="entry name" value="Pus10-like_C"/>
</dbReference>
<dbReference type="Pfam" id="PF21237">
    <property type="entry name" value="Pus10_N_euk"/>
    <property type="match status" value="1"/>
</dbReference>
<evidence type="ECO:0000313" key="11">
    <source>
        <dbReference type="Proteomes" id="UP000230750"/>
    </source>
</evidence>
<name>A0A2G8L297_STIJA</name>
<evidence type="ECO:0000256" key="4">
    <source>
        <dbReference type="ARBA" id="ARBA00023235"/>
    </source>
</evidence>
<keyword evidence="4" id="KW-0413">Isomerase</keyword>
<dbReference type="GO" id="GO:0031119">
    <property type="term" value="P:tRNA pseudouridine synthesis"/>
    <property type="evidence" value="ECO:0007669"/>
    <property type="project" value="TreeGrafter"/>
</dbReference>
<dbReference type="STRING" id="307972.A0A2G8L297"/>
<gene>
    <name evidence="10" type="ORF">BSL78_08696</name>
</gene>
<keyword evidence="3" id="KW-0819">tRNA processing</keyword>
<feature type="domain" description="Pus10 N-terminal eukaryotes" evidence="8">
    <location>
        <begin position="132"/>
        <end position="247"/>
    </location>
</feature>
<reference evidence="10 11" key="1">
    <citation type="journal article" date="2017" name="PLoS Biol.">
        <title>The sea cucumber genome provides insights into morphological evolution and visceral regeneration.</title>
        <authorList>
            <person name="Zhang X."/>
            <person name="Sun L."/>
            <person name="Yuan J."/>
            <person name="Sun Y."/>
            <person name="Gao Y."/>
            <person name="Zhang L."/>
            <person name="Li S."/>
            <person name="Dai H."/>
            <person name="Hamel J.F."/>
            <person name="Liu C."/>
            <person name="Yu Y."/>
            <person name="Liu S."/>
            <person name="Lin W."/>
            <person name="Guo K."/>
            <person name="Jin S."/>
            <person name="Xu P."/>
            <person name="Storey K.B."/>
            <person name="Huan P."/>
            <person name="Zhang T."/>
            <person name="Zhou Y."/>
            <person name="Zhang J."/>
            <person name="Lin C."/>
            <person name="Li X."/>
            <person name="Xing L."/>
            <person name="Huo D."/>
            <person name="Sun M."/>
            <person name="Wang L."/>
            <person name="Mercier A."/>
            <person name="Li F."/>
            <person name="Yang H."/>
            <person name="Xiang J."/>
        </authorList>
    </citation>
    <scope>NUCLEOTIDE SEQUENCE [LARGE SCALE GENOMIC DNA]</scope>
    <source>
        <strain evidence="10">Shaxun</strain>
        <tissue evidence="10">Muscle</tissue>
    </source>
</reference>
<dbReference type="Pfam" id="PF21238">
    <property type="entry name" value="Pus10_C"/>
    <property type="match status" value="1"/>
</dbReference>
<dbReference type="SUPFAM" id="SSF55120">
    <property type="entry name" value="Pseudouridine synthase"/>
    <property type="match status" value="1"/>
</dbReference>
<protein>
    <recommendedName>
        <fullName evidence="2">tRNA pseudouridine(55) synthase</fullName>
        <ecNumber evidence="2">5.4.99.25</ecNumber>
    </recommendedName>
    <alternativeName>
        <fullName evidence="7">tRNA pseudouridine 55 synthase</fullName>
    </alternativeName>
    <alternativeName>
        <fullName evidence="5">tRNA pseudouridylate synthase</fullName>
    </alternativeName>
    <alternativeName>
        <fullName evidence="6">tRNA-uridine isomerase</fullName>
    </alternativeName>
</protein>
<dbReference type="GO" id="GO:0003723">
    <property type="term" value="F:RNA binding"/>
    <property type="evidence" value="ECO:0007669"/>
    <property type="project" value="InterPro"/>
</dbReference>
<evidence type="ECO:0000313" key="10">
    <source>
        <dbReference type="EMBL" id="PIK54378.1"/>
    </source>
</evidence>
<dbReference type="Gene3D" id="3.30.70.3190">
    <property type="match status" value="1"/>
</dbReference>
<dbReference type="AlphaFoldDB" id="A0A2G8L297"/>
<proteinExistence type="inferred from homology"/>
<evidence type="ECO:0000256" key="7">
    <source>
        <dbReference type="ARBA" id="ARBA00083669"/>
    </source>
</evidence>
<dbReference type="EMBL" id="MRZV01000250">
    <property type="protein sequence ID" value="PIK54378.1"/>
    <property type="molecule type" value="Genomic_DNA"/>
</dbReference>
<dbReference type="FunFam" id="3.30.70.2510:FF:000001">
    <property type="entry name" value="tRNA pseudouridine synthase Pus10"/>
    <property type="match status" value="1"/>
</dbReference>
<dbReference type="FunFam" id="3.30.70.3190:FF:000001">
    <property type="entry name" value="tRNA pseudouridine synthase Pus10"/>
    <property type="match status" value="1"/>
</dbReference>
<dbReference type="Proteomes" id="UP000230750">
    <property type="component" value="Unassembled WGS sequence"/>
</dbReference>
<evidence type="ECO:0000256" key="3">
    <source>
        <dbReference type="ARBA" id="ARBA00022694"/>
    </source>
</evidence>